<dbReference type="Pfam" id="PF03836">
    <property type="entry name" value="RasGAP_C"/>
    <property type="match status" value="1"/>
</dbReference>
<dbReference type="SMART" id="SM00323">
    <property type="entry name" value="RasGAP"/>
    <property type="match status" value="1"/>
</dbReference>
<dbReference type="InterPro" id="IPR008936">
    <property type="entry name" value="Rho_GTPase_activation_prot"/>
</dbReference>
<reference evidence="3 4" key="1">
    <citation type="journal article" date="2016" name="Sci. Rep.">
        <title>Peltaster fructicola genome reveals evolution from an invasive phytopathogen to an ectophytic parasite.</title>
        <authorList>
            <person name="Xu C."/>
            <person name="Chen H."/>
            <person name="Gleason M.L."/>
            <person name="Xu J.R."/>
            <person name="Liu H."/>
            <person name="Zhang R."/>
            <person name="Sun G."/>
        </authorList>
    </citation>
    <scope>NUCLEOTIDE SEQUENCE [LARGE SCALE GENOMIC DNA]</scope>
    <source>
        <strain evidence="3 4">LNHT1506</strain>
    </source>
</reference>
<dbReference type="Gene3D" id="1.10.506.10">
    <property type="entry name" value="GTPase Activation - p120gap, domain 1"/>
    <property type="match status" value="1"/>
</dbReference>
<keyword evidence="4" id="KW-1185">Reference proteome</keyword>
<dbReference type="GO" id="GO:0046580">
    <property type="term" value="P:negative regulation of Ras protein signal transduction"/>
    <property type="evidence" value="ECO:0007669"/>
    <property type="project" value="TreeGrafter"/>
</dbReference>
<dbReference type="GO" id="GO:0005096">
    <property type="term" value="F:GTPase activator activity"/>
    <property type="evidence" value="ECO:0007669"/>
    <property type="project" value="TreeGrafter"/>
</dbReference>
<dbReference type="OrthoDB" id="775356at2759"/>
<dbReference type="CDD" id="cd05132">
    <property type="entry name" value="RasGAP_GAPA"/>
    <property type="match status" value="1"/>
</dbReference>
<organism evidence="3 4">
    <name type="scientific">Peltaster fructicola</name>
    <dbReference type="NCBI Taxonomy" id="286661"/>
    <lineage>
        <taxon>Eukaryota</taxon>
        <taxon>Fungi</taxon>
        <taxon>Dikarya</taxon>
        <taxon>Ascomycota</taxon>
        <taxon>Pezizomycotina</taxon>
        <taxon>Dothideomycetes</taxon>
        <taxon>Dothideomycetes incertae sedis</taxon>
        <taxon>Peltaster</taxon>
    </lineage>
</organism>
<evidence type="ECO:0000259" key="2">
    <source>
        <dbReference type="PROSITE" id="PS50018"/>
    </source>
</evidence>
<sequence length="778" mass="89090">MAVPMLQTPSRASNSSGGSYIPVSRQNTLSSNDGRSMRASKRYSVTALYLSMNANQRDLEIEDDLAKAQKVLRDLKARISSQSKKNFVLEKDVRYLDSRIALLVQNRMALEEQSEVVSHLEDSTELSEGSFPNDGKTHTYGNLLFMLQSEPRHIAHLCRLVTMAEIDQLLQTVMFTIYGNQYESREEHLLLTMFQSVLTYQFDNTPDYSSLLRANTPVSRMMTTYTRRGPGQSYLKTVLADRINSLIEIKDLDLEINPLKVYEAMIEKIESSGQPLPPGLEKGVTAEQAAENENVQRIIAPRVDMLIEIANSFLDTIIAGLEETPYGIRWICKQIRSLTRRKYPDAQEQTFCTLIGGFFFLRFINPAIVTPRSYMLIEHMPADNPKRTLTYVAKMLQNLANKPSYAKEPYMVKLQPFIHNNKERINRFMIDLCEVQDFYETLEMDNYVALSKRDLELSISLNEVYATHALLEKHRIELSKDEGSHLSQLLTELGPAPPQLPRKDNRAITLPLYSKWETPLDDVTAALDITQEDVYFMEAKSTFVMILRSLPGTSVVTRRPLRLEKVAEAAATTKNDSVMVRKGIRAMELLNTLEDLSIISKDDNYSLLREEVETELVHLGSIKDKVIVETQKLEEVFKTIQEHNTYLVGQLETYKSYLHNVRGQSEGTSKRAQNQKALGPYKFTHQELEKNGVIQRSNVPDNRRANIYFNITSPSPGTFVISLHYKGRNRGLLELDLKLDDLLEMQKEGQEDLDLEYVQFNVTKVLALLNKRFARKRW</sequence>
<dbReference type="EMBL" id="CP051139">
    <property type="protein sequence ID" value="QIW95970.1"/>
    <property type="molecule type" value="Genomic_DNA"/>
</dbReference>
<dbReference type="AlphaFoldDB" id="A0A6H0XMV2"/>
<dbReference type="GO" id="GO:0005938">
    <property type="term" value="C:cell cortex"/>
    <property type="evidence" value="ECO:0007669"/>
    <property type="project" value="TreeGrafter"/>
</dbReference>
<dbReference type="InterPro" id="IPR001936">
    <property type="entry name" value="RasGAP_dom"/>
</dbReference>
<accession>A0A6H0XMV2</accession>
<dbReference type="Proteomes" id="UP000503462">
    <property type="component" value="Chromosome 1"/>
</dbReference>
<dbReference type="PANTHER" id="PTHR14149">
    <property type="entry name" value="RAS GTPASE-ACTIVATING PROTEIN WITH IQ MOTIF"/>
    <property type="match status" value="1"/>
</dbReference>
<feature type="compositionally biased region" description="Polar residues" evidence="1">
    <location>
        <begin position="7"/>
        <end position="34"/>
    </location>
</feature>
<dbReference type="GO" id="GO:0007165">
    <property type="term" value="P:signal transduction"/>
    <property type="evidence" value="ECO:0007669"/>
    <property type="project" value="UniProtKB-ARBA"/>
</dbReference>
<proteinExistence type="predicted"/>
<dbReference type="PANTHER" id="PTHR14149:SF17">
    <property type="entry name" value="GTPASE-ACTIVATING PROTEIN"/>
    <property type="match status" value="1"/>
</dbReference>
<gene>
    <name evidence="3" type="ORF">AMS68_001488</name>
</gene>
<evidence type="ECO:0000256" key="1">
    <source>
        <dbReference type="SAM" id="MobiDB-lite"/>
    </source>
</evidence>
<dbReference type="SUPFAM" id="SSF48350">
    <property type="entry name" value="GTPase activation domain, GAP"/>
    <property type="match status" value="1"/>
</dbReference>
<dbReference type="Pfam" id="PF00616">
    <property type="entry name" value="RasGAP"/>
    <property type="match status" value="1"/>
</dbReference>
<dbReference type="InterPro" id="IPR000593">
    <property type="entry name" value="RasGAP_C"/>
</dbReference>
<evidence type="ECO:0000313" key="4">
    <source>
        <dbReference type="Proteomes" id="UP000503462"/>
    </source>
</evidence>
<dbReference type="InterPro" id="IPR023152">
    <property type="entry name" value="RasGAP_CS"/>
</dbReference>
<protein>
    <recommendedName>
        <fullName evidence="2">Ras-GAP domain-containing protein</fullName>
    </recommendedName>
</protein>
<dbReference type="PROSITE" id="PS00509">
    <property type="entry name" value="RAS_GTPASE_ACTIV_1"/>
    <property type="match status" value="1"/>
</dbReference>
<evidence type="ECO:0000313" key="3">
    <source>
        <dbReference type="EMBL" id="QIW95970.1"/>
    </source>
</evidence>
<dbReference type="PROSITE" id="PS50018">
    <property type="entry name" value="RAS_GTPASE_ACTIV_2"/>
    <property type="match status" value="1"/>
</dbReference>
<name>A0A6H0XMV2_9PEZI</name>
<feature type="domain" description="Ras-GAP" evidence="2">
    <location>
        <begin position="185"/>
        <end position="401"/>
    </location>
</feature>
<feature type="region of interest" description="Disordered" evidence="1">
    <location>
        <begin position="1"/>
        <end position="37"/>
    </location>
</feature>
<dbReference type="SUPFAM" id="SSF143885">
    <property type="entry name" value="RGC domain-like"/>
    <property type="match status" value="1"/>
</dbReference>